<dbReference type="Pfam" id="PF05007">
    <property type="entry name" value="Mannosyl_trans"/>
    <property type="match status" value="1"/>
</dbReference>
<keyword evidence="8 13" id="KW-0256">Endoplasmic reticulum</keyword>
<keyword evidence="10 13" id="KW-0472">Membrane</keyword>
<evidence type="ECO:0000256" key="7">
    <source>
        <dbReference type="ARBA" id="ARBA00022692"/>
    </source>
</evidence>
<evidence type="ECO:0000256" key="12">
    <source>
        <dbReference type="ARBA" id="ARBA00093608"/>
    </source>
</evidence>
<feature type="transmembrane region" description="Helical" evidence="13">
    <location>
        <begin position="15"/>
        <end position="33"/>
    </location>
</feature>
<dbReference type="EC" id="2.4.1.-" evidence="13"/>
<keyword evidence="15" id="KW-1185">Reference proteome</keyword>
<keyword evidence="5 13" id="KW-0328">Glycosyltransferase</keyword>
<evidence type="ECO:0000313" key="14">
    <source>
        <dbReference type="EMBL" id="TMS34554.1"/>
    </source>
</evidence>
<dbReference type="PANTHER" id="PTHR12886:SF0">
    <property type="entry name" value="GPI MANNOSYLTRANSFERASE 1"/>
    <property type="match status" value="1"/>
</dbReference>
<dbReference type="UniPathway" id="UPA00196"/>
<dbReference type="GO" id="GO:0006506">
    <property type="term" value="P:GPI anchor biosynthetic process"/>
    <property type="evidence" value="ECO:0007669"/>
    <property type="project" value="UniProtKB-UniPathway"/>
</dbReference>
<dbReference type="AlphaFoldDB" id="A0A4U8UNA0"/>
<evidence type="ECO:0000256" key="4">
    <source>
        <dbReference type="ARBA" id="ARBA00022502"/>
    </source>
</evidence>
<evidence type="ECO:0000313" key="15">
    <source>
        <dbReference type="Proteomes" id="UP000298663"/>
    </source>
</evidence>
<feature type="transmembrane region" description="Helical" evidence="13">
    <location>
        <begin position="111"/>
        <end position="130"/>
    </location>
</feature>
<dbReference type="EMBL" id="AZBU02000001">
    <property type="protein sequence ID" value="TMS34554.1"/>
    <property type="molecule type" value="Genomic_DNA"/>
</dbReference>
<dbReference type="STRING" id="34508.A0A4U8UNA0"/>
<keyword evidence="9 13" id="KW-1133">Transmembrane helix</keyword>
<comment type="similarity">
    <text evidence="3 13">Belongs to the PIGM family.</text>
</comment>
<keyword evidence="6 13" id="KW-0808">Transferase</keyword>
<evidence type="ECO:0000256" key="10">
    <source>
        <dbReference type="ARBA" id="ARBA00023136"/>
    </source>
</evidence>
<evidence type="ECO:0000256" key="1">
    <source>
        <dbReference type="ARBA" id="ARBA00004477"/>
    </source>
</evidence>
<name>A0A4U8UNA0_STECR</name>
<dbReference type="GO" id="GO:0005789">
    <property type="term" value="C:endoplasmic reticulum membrane"/>
    <property type="evidence" value="ECO:0007669"/>
    <property type="project" value="UniProtKB-SubCell"/>
</dbReference>
<protein>
    <recommendedName>
        <fullName evidence="12 13">GPI alpha-1,4-mannosyltransferase I, catalytic subunit</fullName>
        <ecNumber evidence="13">2.4.1.-</ecNumber>
    </recommendedName>
    <alternativeName>
        <fullName evidence="13">GPI mannosyltransferase I</fullName>
    </alternativeName>
</protein>
<reference evidence="14 15" key="1">
    <citation type="journal article" date="2015" name="Genome Biol.">
        <title>Comparative genomics of Steinernema reveals deeply conserved gene regulatory networks.</title>
        <authorList>
            <person name="Dillman A.R."/>
            <person name="Macchietto M."/>
            <person name="Porter C.F."/>
            <person name="Rogers A."/>
            <person name="Williams B."/>
            <person name="Antoshechkin I."/>
            <person name="Lee M.M."/>
            <person name="Goodwin Z."/>
            <person name="Lu X."/>
            <person name="Lewis E.E."/>
            <person name="Goodrich-Blair H."/>
            <person name="Stock S.P."/>
            <person name="Adams B.J."/>
            <person name="Sternberg P.W."/>
            <person name="Mortazavi A."/>
        </authorList>
    </citation>
    <scope>NUCLEOTIDE SEQUENCE [LARGE SCALE GENOMIC DNA]</scope>
    <source>
        <strain evidence="14 15">ALL</strain>
    </source>
</reference>
<evidence type="ECO:0000256" key="3">
    <source>
        <dbReference type="ARBA" id="ARBA00011071"/>
    </source>
</evidence>
<dbReference type="Proteomes" id="UP000298663">
    <property type="component" value="Unassembled WGS sequence"/>
</dbReference>
<comment type="function">
    <text evidence="11 13">Catalytic subunit of the glycosylphosphatidylinositol-mannosyltransferase I complex which catalyzes the transfer of the first mannose, via an alpha-1,4 bond from a dolichol-phosphate-mannose (Dol-P-Man) to the glucosaminyl acyl phosphatidylinositol (GlcN-(acyl)PI) intermediate to generate alpha-D-Man-(1-&gt;4)-alpha-D-GlcN-(1-&gt;6)-(1-radyl,2-acyl-sn-glycero-3-phospho)-2-acyl-inositol and participates in the sixth step of the glycosylphosphatidylinositol-anchor biosynthesis.</text>
</comment>
<gene>
    <name evidence="14" type="ORF">L596_002120</name>
</gene>
<dbReference type="InterPro" id="IPR007704">
    <property type="entry name" value="PIG-M"/>
</dbReference>
<comment type="subcellular location">
    <subcellularLocation>
        <location evidence="1 13">Endoplasmic reticulum membrane</location>
        <topology evidence="1 13">Multi-pass membrane protein</topology>
    </subcellularLocation>
</comment>
<keyword evidence="4 13" id="KW-0337">GPI-anchor biosynthesis</keyword>
<dbReference type="GO" id="GO:0004376">
    <property type="term" value="F:GPI mannosyltransferase activity"/>
    <property type="evidence" value="ECO:0007669"/>
    <property type="project" value="InterPro"/>
</dbReference>
<comment type="caution">
    <text evidence="13">Lacks conserved residue(s) required for the propagation of feature annotation.</text>
</comment>
<sequence length="149" mass="17298">MMYLSYGKPELFRKLLGFCAFLPQVICVVGFTFKYSRDLPFCWLITTIAFVAFNKVCTSQYFIWYLSFIPVVLPSLHLTFLDCVRMASFWGVSQGLWLAAAYSLEFRGYNAFMYIWTVSLLLLGANVYIINQLRAAHSFKHANMRHAKE</sequence>
<evidence type="ECO:0000256" key="11">
    <source>
        <dbReference type="ARBA" id="ARBA00093408"/>
    </source>
</evidence>
<dbReference type="PANTHER" id="PTHR12886">
    <property type="entry name" value="PIG-M MANNOSYLTRANSFERASE"/>
    <property type="match status" value="1"/>
</dbReference>
<reference evidence="14 15" key="2">
    <citation type="journal article" date="2019" name="G3 (Bethesda)">
        <title>Hybrid Assembly of the Genome of the Entomopathogenic Nematode Steinernema carpocapsae Identifies the X-Chromosome.</title>
        <authorList>
            <person name="Serra L."/>
            <person name="Macchietto M."/>
            <person name="Macias-Munoz A."/>
            <person name="McGill C.J."/>
            <person name="Rodriguez I.M."/>
            <person name="Rodriguez B."/>
            <person name="Murad R."/>
            <person name="Mortazavi A."/>
        </authorList>
    </citation>
    <scope>NUCLEOTIDE SEQUENCE [LARGE SCALE GENOMIC DNA]</scope>
    <source>
        <strain evidence="14 15">ALL</strain>
    </source>
</reference>
<dbReference type="GO" id="GO:1990529">
    <property type="term" value="C:glycosylphosphatidylinositol-mannosyltransferase I complex"/>
    <property type="evidence" value="ECO:0007669"/>
    <property type="project" value="TreeGrafter"/>
</dbReference>
<feature type="transmembrane region" description="Helical" evidence="13">
    <location>
        <begin position="62"/>
        <end position="80"/>
    </location>
</feature>
<evidence type="ECO:0000256" key="9">
    <source>
        <dbReference type="ARBA" id="ARBA00022989"/>
    </source>
</evidence>
<keyword evidence="7 13" id="KW-0812">Transmembrane</keyword>
<evidence type="ECO:0000256" key="13">
    <source>
        <dbReference type="RuleBase" id="RU365064"/>
    </source>
</evidence>
<dbReference type="GO" id="GO:0051751">
    <property type="term" value="F:alpha-1,4-mannosyltransferase activity"/>
    <property type="evidence" value="ECO:0007669"/>
    <property type="project" value="InterPro"/>
</dbReference>
<proteinExistence type="inferred from homology"/>
<evidence type="ECO:0000256" key="8">
    <source>
        <dbReference type="ARBA" id="ARBA00022824"/>
    </source>
</evidence>
<evidence type="ECO:0000256" key="2">
    <source>
        <dbReference type="ARBA" id="ARBA00004687"/>
    </source>
</evidence>
<accession>A0A4U8UNA0</accession>
<comment type="pathway">
    <text evidence="2 13">Glycolipid biosynthesis; glycosylphosphatidylinositol-anchor biosynthesis.</text>
</comment>
<comment type="caution">
    <text evidence="14">The sequence shown here is derived from an EMBL/GenBank/DDBJ whole genome shotgun (WGS) entry which is preliminary data.</text>
</comment>
<dbReference type="OrthoDB" id="1741594at2759"/>
<evidence type="ECO:0000256" key="6">
    <source>
        <dbReference type="ARBA" id="ARBA00022679"/>
    </source>
</evidence>
<organism evidence="14 15">
    <name type="scientific">Steinernema carpocapsae</name>
    <name type="common">Entomopathogenic nematode</name>
    <dbReference type="NCBI Taxonomy" id="34508"/>
    <lineage>
        <taxon>Eukaryota</taxon>
        <taxon>Metazoa</taxon>
        <taxon>Ecdysozoa</taxon>
        <taxon>Nematoda</taxon>
        <taxon>Chromadorea</taxon>
        <taxon>Rhabditida</taxon>
        <taxon>Tylenchina</taxon>
        <taxon>Panagrolaimomorpha</taxon>
        <taxon>Strongyloidoidea</taxon>
        <taxon>Steinernematidae</taxon>
        <taxon>Steinernema</taxon>
    </lineage>
</organism>
<evidence type="ECO:0000256" key="5">
    <source>
        <dbReference type="ARBA" id="ARBA00022676"/>
    </source>
</evidence>